<dbReference type="PANTHER" id="PTHR31225:SF241">
    <property type="entry name" value="TERPENE SYNTHASE FAMILY, METAL-BINDING DOMAIN PROTEIN"/>
    <property type="match status" value="1"/>
</dbReference>
<dbReference type="InterPro" id="IPR008949">
    <property type="entry name" value="Isoprenoid_synthase_dom_sf"/>
</dbReference>
<dbReference type="SUPFAM" id="SSF48239">
    <property type="entry name" value="Terpenoid cyclases/Protein prenyltransferases"/>
    <property type="match status" value="1"/>
</dbReference>
<dbReference type="GO" id="GO:0009611">
    <property type="term" value="P:response to wounding"/>
    <property type="evidence" value="ECO:0007669"/>
    <property type="project" value="UniProtKB-ARBA"/>
</dbReference>
<dbReference type="Gene3D" id="1.50.10.130">
    <property type="entry name" value="Terpene synthase, N-terminal domain"/>
    <property type="match status" value="1"/>
</dbReference>
<dbReference type="InterPro" id="IPR005630">
    <property type="entry name" value="Terpene_synthase_metal-bd"/>
</dbReference>
<dbReference type="AlphaFoldDB" id="A0AAN9Q763"/>
<keyword evidence="8" id="KW-1185">Reference proteome</keyword>
<proteinExistence type="predicted"/>
<evidence type="ECO:0008006" key="9">
    <source>
        <dbReference type="Google" id="ProtNLM"/>
    </source>
</evidence>
<name>A0AAN9Q763_CANGL</name>
<dbReference type="GO" id="GO:0010333">
    <property type="term" value="F:terpene synthase activity"/>
    <property type="evidence" value="ECO:0007669"/>
    <property type="project" value="InterPro"/>
</dbReference>
<keyword evidence="2" id="KW-0479">Metal-binding</keyword>
<evidence type="ECO:0000256" key="3">
    <source>
        <dbReference type="ARBA" id="ARBA00022842"/>
    </source>
</evidence>
<sequence>MSLAASQRSCVNFRPSIWGDVFLQYDSESLEFSDNMKQQVQMLKEEVKKMFLSSSNILQNLNFIDSLQRLGISYHFQHEIDEVLEQIHYTFTNDNVTKEEGSLHCLALLFRLLRQRGYHIPSAMFYKFKNNQGKFNEEVAKDVQGMWSLFEATQLRVQGEDVLDEAFDFTYTHLKSLTNKLSPTLAAQISHCLSKPIYKGVPRLEARRYMSFYEKDPTHNKVLLTFAKLDFNMLQKLHKKEIGSITKWWKKSDFATKVPYARDRIVEAYFWPLTMSYEPEHSVTRRMMGKLIGCISLLDDTYDIYGTFEELKLFTQAIQRWDIGVIQSLPECMKVVFKAIVELWDEIELTIEEDGKSSMVLQCGKQAFCNLAQAYLVEAKWCHEEYIPTYDEYKVNGIVSSTTPLQIITFLLLAKISTQEVIDWILTDPTIIKAVSVIGRLENDVSSHKFERQRVHVASSIECCMKQYKISQEEAYKVIQKDVEYLWKDINEECLKSDCIPKPVLECILNLWRITEFTYENFEDKYTNGELLKDHVAALLVDPISIELNE</sequence>
<dbReference type="PANTHER" id="PTHR31225">
    <property type="entry name" value="OS04G0344100 PROTEIN-RELATED"/>
    <property type="match status" value="1"/>
</dbReference>
<dbReference type="FunFam" id="1.10.600.10:FF:000007">
    <property type="entry name" value="Isoprene synthase, chloroplastic"/>
    <property type="match status" value="1"/>
</dbReference>
<evidence type="ECO:0000259" key="5">
    <source>
        <dbReference type="Pfam" id="PF01397"/>
    </source>
</evidence>
<dbReference type="FunFam" id="1.50.10.130:FF:000001">
    <property type="entry name" value="Isoprene synthase, chloroplastic"/>
    <property type="match status" value="1"/>
</dbReference>
<evidence type="ECO:0000259" key="6">
    <source>
        <dbReference type="Pfam" id="PF03936"/>
    </source>
</evidence>
<comment type="caution">
    <text evidence="7">The sequence shown here is derived from an EMBL/GenBank/DDBJ whole genome shotgun (WGS) entry which is preliminary data.</text>
</comment>
<dbReference type="InterPro" id="IPR034741">
    <property type="entry name" value="Terpene_cyclase-like_1_C"/>
</dbReference>
<dbReference type="Pfam" id="PF03936">
    <property type="entry name" value="Terpene_synth_C"/>
    <property type="match status" value="1"/>
</dbReference>
<dbReference type="GO" id="GO:0016102">
    <property type="term" value="P:diterpenoid biosynthetic process"/>
    <property type="evidence" value="ECO:0007669"/>
    <property type="project" value="InterPro"/>
</dbReference>
<dbReference type="GO" id="GO:0080027">
    <property type="term" value="P:response to herbivore"/>
    <property type="evidence" value="ECO:0007669"/>
    <property type="project" value="UniProtKB-ARBA"/>
</dbReference>
<dbReference type="GO" id="GO:0000287">
    <property type="term" value="F:magnesium ion binding"/>
    <property type="evidence" value="ECO:0007669"/>
    <property type="project" value="InterPro"/>
</dbReference>
<organism evidence="7 8">
    <name type="scientific">Canavalia gladiata</name>
    <name type="common">Sword bean</name>
    <name type="synonym">Dolichos gladiatus</name>
    <dbReference type="NCBI Taxonomy" id="3824"/>
    <lineage>
        <taxon>Eukaryota</taxon>
        <taxon>Viridiplantae</taxon>
        <taxon>Streptophyta</taxon>
        <taxon>Embryophyta</taxon>
        <taxon>Tracheophyta</taxon>
        <taxon>Spermatophyta</taxon>
        <taxon>Magnoliopsida</taxon>
        <taxon>eudicotyledons</taxon>
        <taxon>Gunneridae</taxon>
        <taxon>Pentapetalae</taxon>
        <taxon>rosids</taxon>
        <taxon>fabids</taxon>
        <taxon>Fabales</taxon>
        <taxon>Fabaceae</taxon>
        <taxon>Papilionoideae</taxon>
        <taxon>50 kb inversion clade</taxon>
        <taxon>NPAAA clade</taxon>
        <taxon>indigoferoid/millettioid clade</taxon>
        <taxon>Phaseoleae</taxon>
        <taxon>Canavalia</taxon>
    </lineage>
</organism>
<dbReference type="Proteomes" id="UP001367508">
    <property type="component" value="Unassembled WGS sequence"/>
</dbReference>
<dbReference type="InterPro" id="IPR001906">
    <property type="entry name" value="Terpene_synth_N"/>
</dbReference>
<dbReference type="InterPro" id="IPR036965">
    <property type="entry name" value="Terpene_synth_N_sf"/>
</dbReference>
<evidence type="ECO:0000256" key="2">
    <source>
        <dbReference type="ARBA" id="ARBA00022723"/>
    </source>
</evidence>
<gene>
    <name evidence="7" type="ORF">VNO77_28359</name>
</gene>
<dbReference type="SUPFAM" id="SSF48576">
    <property type="entry name" value="Terpenoid synthases"/>
    <property type="match status" value="1"/>
</dbReference>
<feature type="domain" description="Terpene synthase N-terminal" evidence="5">
    <location>
        <begin position="17"/>
        <end position="193"/>
    </location>
</feature>
<dbReference type="SFLD" id="SFLDS00005">
    <property type="entry name" value="Isoprenoid_Synthase_Type_I"/>
    <property type="match status" value="1"/>
</dbReference>
<dbReference type="SFLD" id="SFLDG01019">
    <property type="entry name" value="Terpene_Cyclase_Like_1_C_Termi"/>
    <property type="match status" value="1"/>
</dbReference>
<keyword evidence="4" id="KW-0456">Lyase</keyword>
<dbReference type="EMBL" id="JAYMYQ010000006">
    <property type="protein sequence ID" value="KAK7324636.1"/>
    <property type="molecule type" value="Genomic_DNA"/>
</dbReference>
<accession>A0AAN9Q763</accession>
<evidence type="ECO:0000256" key="4">
    <source>
        <dbReference type="ARBA" id="ARBA00023239"/>
    </source>
</evidence>
<dbReference type="InterPro" id="IPR050148">
    <property type="entry name" value="Terpene_synthase-like"/>
</dbReference>
<protein>
    <recommendedName>
        <fullName evidence="9">Terpene synthase 2</fullName>
    </recommendedName>
</protein>
<reference evidence="7 8" key="1">
    <citation type="submission" date="2024-01" db="EMBL/GenBank/DDBJ databases">
        <title>The genomes of 5 underutilized Papilionoideae crops provide insights into root nodulation and disease resistanc.</title>
        <authorList>
            <person name="Jiang F."/>
        </authorList>
    </citation>
    <scope>NUCLEOTIDE SEQUENCE [LARGE SCALE GENOMIC DNA]</scope>
    <source>
        <strain evidence="7">LVBAO_FW01</strain>
        <tissue evidence="7">Leaves</tissue>
    </source>
</reference>
<keyword evidence="3" id="KW-0460">Magnesium</keyword>
<dbReference type="Pfam" id="PF01397">
    <property type="entry name" value="Terpene_synth"/>
    <property type="match status" value="1"/>
</dbReference>
<dbReference type="Gene3D" id="1.10.600.10">
    <property type="entry name" value="Farnesyl Diphosphate Synthase"/>
    <property type="match status" value="1"/>
</dbReference>
<comment type="cofactor">
    <cofactor evidence="1">
        <name>Mg(2+)</name>
        <dbReference type="ChEBI" id="CHEBI:18420"/>
    </cofactor>
</comment>
<evidence type="ECO:0000313" key="7">
    <source>
        <dbReference type="EMBL" id="KAK7324636.1"/>
    </source>
</evidence>
<dbReference type="InterPro" id="IPR044814">
    <property type="entry name" value="Terpene_cyclase_plant_C1"/>
</dbReference>
<dbReference type="CDD" id="cd00684">
    <property type="entry name" value="Terpene_cyclase_plant_C1"/>
    <property type="match status" value="1"/>
</dbReference>
<evidence type="ECO:0000313" key="8">
    <source>
        <dbReference type="Proteomes" id="UP001367508"/>
    </source>
</evidence>
<feature type="domain" description="Terpene synthase metal-binding" evidence="6">
    <location>
        <begin position="250"/>
        <end position="489"/>
    </location>
</feature>
<dbReference type="InterPro" id="IPR008930">
    <property type="entry name" value="Terpenoid_cyclase/PrenylTrfase"/>
</dbReference>
<evidence type="ECO:0000256" key="1">
    <source>
        <dbReference type="ARBA" id="ARBA00001946"/>
    </source>
</evidence>